<feature type="binding site" evidence="6">
    <location>
        <position position="91"/>
    </location>
    <ligand>
        <name>5-phospho-alpha-D-ribose 1-diphosphate</name>
        <dbReference type="ChEBI" id="CHEBI:58017"/>
        <note>ligand shared between dimeric partners</note>
    </ligand>
</feature>
<feature type="binding site" description="in other chain" evidence="6">
    <location>
        <begin position="113"/>
        <end position="121"/>
    </location>
    <ligand>
        <name>5-phospho-alpha-D-ribose 1-diphosphate</name>
        <dbReference type="ChEBI" id="CHEBI:58017"/>
        <note>ligand shared between dimeric partners</note>
    </ligand>
</feature>
<evidence type="ECO:0000256" key="1">
    <source>
        <dbReference type="ARBA" id="ARBA00004889"/>
    </source>
</evidence>
<feature type="binding site" description="in other chain" evidence="6">
    <location>
        <position position="88"/>
    </location>
    <ligand>
        <name>5-phospho-alpha-D-ribose 1-diphosphate</name>
        <dbReference type="ChEBI" id="CHEBI:58017"/>
        <note>ligand shared between dimeric partners</note>
    </ligand>
</feature>
<evidence type="ECO:0000256" key="6">
    <source>
        <dbReference type="HAMAP-Rule" id="MF_01208"/>
    </source>
</evidence>
<keyword evidence="9" id="KW-1185">Reference proteome</keyword>
<dbReference type="CDD" id="cd06223">
    <property type="entry name" value="PRTases_typeI"/>
    <property type="match status" value="1"/>
</dbReference>
<dbReference type="Gene3D" id="3.40.50.2020">
    <property type="match status" value="1"/>
</dbReference>
<evidence type="ECO:0000256" key="5">
    <source>
        <dbReference type="ARBA" id="ARBA00022975"/>
    </source>
</evidence>
<keyword evidence="4 6" id="KW-0808">Transferase</keyword>
<dbReference type="EMBL" id="QUBQ01000001">
    <property type="protein sequence ID" value="REK77018.1"/>
    <property type="molecule type" value="Genomic_DNA"/>
</dbReference>
<comment type="caution">
    <text evidence="8">The sequence shown here is derived from an EMBL/GenBank/DDBJ whole genome shotgun (WGS) entry which is preliminary data.</text>
</comment>
<reference evidence="8 9" key="1">
    <citation type="submission" date="2018-08" db="EMBL/GenBank/DDBJ databases">
        <title>Paenibacillus sp. M4BSY-1, whole genome shotgun sequence.</title>
        <authorList>
            <person name="Tuo L."/>
        </authorList>
    </citation>
    <scope>NUCLEOTIDE SEQUENCE [LARGE SCALE GENOMIC DNA]</scope>
    <source>
        <strain evidence="8 9">M4BSY-1</strain>
    </source>
</reference>
<keyword evidence="6" id="KW-0460">Magnesium</keyword>
<dbReference type="InterPro" id="IPR004467">
    <property type="entry name" value="Or_phspho_trans_dom"/>
</dbReference>
<dbReference type="PANTHER" id="PTHR19278:SF9">
    <property type="entry name" value="URIDINE 5'-MONOPHOSPHATE SYNTHASE"/>
    <property type="match status" value="1"/>
</dbReference>
<evidence type="ECO:0000259" key="7">
    <source>
        <dbReference type="Pfam" id="PF00156"/>
    </source>
</evidence>
<comment type="catalytic activity">
    <reaction evidence="6">
        <text>orotidine 5'-phosphate + diphosphate = orotate + 5-phospho-alpha-D-ribose 1-diphosphate</text>
        <dbReference type="Rhea" id="RHEA:10380"/>
        <dbReference type="ChEBI" id="CHEBI:30839"/>
        <dbReference type="ChEBI" id="CHEBI:33019"/>
        <dbReference type="ChEBI" id="CHEBI:57538"/>
        <dbReference type="ChEBI" id="CHEBI:58017"/>
        <dbReference type="EC" id="2.4.2.10"/>
    </reaction>
</comment>
<feature type="domain" description="Phosphoribosyltransferase" evidence="7">
    <location>
        <begin position="50"/>
        <end position="153"/>
    </location>
</feature>
<dbReference type="GO" id="GO:0044205">
    <property type="term" value="P:'de novo' UMP biosynthetic process"/>
    <property type="evidence" value="ECO:0007669"/>
    <property type="project" value="UniProtKB-UniRule"/>
</dbReference>
<dbReference type="GO" id="GO:0019856">
    <property type="term" value="P:pyrimidine nucleobase biosynthetic process"/>
    <property type="evidence" value="ECO:0007669"/>
    <property type="project" value="TreeGrafter"/>
</dbReference>
<organism evidence="8 9">
    <name type="scientific">Paenibacillus paeoniae</name>
    <dbReference type="NCBI Taxonomy" id="2292705"/>
    <lineage>
        <taxon>Bacteria</taxon>
        <taxon>Bacillati</taxon>
        <taxon>Bacillota</taxon>
        <taxon>Bacilli</taxon>
        <taxon>Bacillales</taxon>
        <taxon>Paenibacillaceae</taxon>
        <taxon>Paenibacillus</taxon>
    </lineage>
</organism>
<dbReference type="HAMAP" id="MF_01208">
    <property type="entry name" value="PyrE"/>
    <property type="match status" value="1"/>
</dbReference>
<dbReference type="GO" id="GO:0004588">
    <property type="term" value="F:orotate phosphoribosyltransferase activity"/>
    <property type="evidence" value="ECO:0007669"/>
    <property type="project" value="UniProtKB-UniRule"/>
</dbReference>
<gene>
    <name evidence="6 8" type="primary">pyrE</name>
    <name evidence="8" type="ORF">DX130_08410</name>
</gene>
<dbReference type="InterPro" id="IPR023031">
    <property type="entry name" value="OPRT"/>
</dbReference>
<comment type="function">
    <text evidence="6">Catalyzes the transfer of a ribosyl phosphate group from 5-phosphoribose 1-diphosphate to orotate, leading to the formation of orotidine monophosphate (OMP).</text>
</comment>
<protein>
    <recommendedName>
        <fullName evidence="2 6">Orotate phosphoribosyltransferase</fullName>
        <shortName evidence="6">OPRT</shortName>
        <shortName evidence="6">OPRTase</shortName>
        <ecNumber evidence="2 6">2.4.2.10</ecNumber>
    </recommendedName>
</protein>
<dbReference type="InterPro" id="IPR000836">
    <property type="entry name" value="PRTase_dom"/>
</dbReference>
<dbReference type="PANTHER" id="PTHR19278">
    <property type="entry name" value="OROTATE PHOSPHORIBOSYLTRANSFERASE"/>
    <property type="match status" value="1"/>
</dbReference>
<dbReference type="RefSeq" id="WP_116044341.1">
    <property type="nucleotide sequence ID" value="NZ_QUBQ01000001.1"/>
</dbReference>
<dbReference type="Proteomes" id="UP000261905">
    <property type="component" value="Unassembled WGS sequence"/>
</dbReference>
<comment type="caution">
    <text evidence="6">Lacks conserved residue(s) required for the propagation of feature annotation.</text>
</comment>
<feature type="binding site" evidence="6">
    <location>
        <position position="87"/>
    </location>
    <ligand>
        <name>5-phospho-alpha-D-ribose 1-diphosphate</name>
        <dbReference type="ChEBI" id="CHEBI:58017"/>
        <note>ligand shared between dimeric partners</note>
    </ligand>
</feature>
<comment type="similarity">
    <text evidence="6">Belongs to the purine/pyrimidine phosphoribosyltransferase family. PyrE subfamily.</text>
</comment>
<accession>A0A371PLD6</accession>
<dbReference type="EC" id="2.4.2.10" evidence="2 6"/>
<sequence>MTQSLAKQIYDTAHLNGTFTLRSGQISNEYFDKYLFEADPGVLRAITEQMLSLIPHGTEVLAGLEMGGIPVVTALSLQSGVPAAFVRKKAKEYGTCKLAEGAHIKGKRVCVVEDVITTGGQVIMSTQELLEAGAIVEDVICVIERNPEGRRKLEAIGVRVHALFTMEQLLNARGEG</sequence>
<dbReference type="OrthoDB" id="4213751at2"/>
<dbReference type="SUPFAM" id="SSF53271">
    <property type="entry name" value="PRTase-like"/>
    <property type="match status" value="1"/>
</dbReference>
<evidence type="ECO:0000256" key="4">
    <source>
        <dbReference type="ARBA" id="ARBA00022679"/>
    </source>
</evidence>
<keyword evidence="5 6" id="KW-0665">Pyrimidine biosynthesis</keyword>
<name>A0A371PLD6_9BACL</name>
<proteinExistence type="inferred from homology"/>
<evidence type="ECO:0000313" key="8">
    <source>
        <dbReference type="EMBL" id="REK77018.1"/>
    </source>
</evidence>
<dbReference type="NCBIfam" id="TIGR00336">
    <property type="entry name" value="pyrE"/>
    <property type="match status" value="1"/>
</dbReference>
<keyword evidence="3 6" id="KW-0328">Glycosyltransferase</keyword>
<dbReference type="UniPathway" id="UPA00070">
    <property type="reaction ID" value="UER00119"/>
</dbReference>
<dbReference type="GO" id="GO:0000287">
    <property type="term" value="F:magnesium ion binding"/>
    <property type="evidence" value="ECO:0007669"/>
    <property type="project" value="UniProtKB-UniRule"/>
</dbReference>
<evidence type="ECO:0000256" key="3">
    <source>
        <dbReference type="ARBA" id="ARBA00022676"/>
    </source>
</evidence>
<feature type="binding site" evidence="6">
    <location>
        <position position="145"/>
    </location>
    <ligand>
        <name>orotate</name>
        <dbReference type="ChEBI" id="CHEBI:30839"/>
    </ligand>
</feature>
<dbReference type="InterPro" id="IPR029057">
    <property type="entry name" value="PRTase-like"/>
</dbReference>
<dbReference type="Pfam" id="PF00156">
    <property type="entry name" value="Pribosyltran"/>
    <property type="match status" value="1"/>
</dbReference>
<comment type="subunit">
    <text evidence="6">Homodimer.</text>
</comment>
<comment type="pathway">
    <text evidence="1 6">Pyrimidine metabolism; UMP biosynthesis via de novo pathway; UMP from orotate: step 1/2.</text>
</comment>
<comment type="cofactor">
    <cofactor evidence="6">
        <name>Mg(2+)</name>
        <dbReference type="ChEBI" id="CHEBI:18420"/>
    </cofactor>
</comment>
<feature type="binding site" evidence="6">
    <location>
        <position position="117"/>
    </location>
    <ligand>
        <name>orotate</name>
        <dbReference type="ChEBI" id="CHEBI:30839"/>
    </ligand>
</feature>
<evidence type="ECO:0000313" key="9">
    <source>
        <dbReference type="Proteomes" id="UP000261905"/>
    </source>
</evidence>
<dbReference type="GO" id="GO:0004590">
    <property type="term" value="F:orotidine-5'-phosphate decarboxylase activity"/>
    <property type="evidence" value="ECO:0007669"/>
    <property type="project" value="TreeGrafter"/>
</dbReference>
<dbReference type="AlphaFoldDB" id="A0A371PLD6"/>
<feature type="binding site" description="in other chain" evidence="6">
    <location>
        <position position="22"/>
    </location>
    <ligand>
        <name>5-phospho-alpha-D-ribose 1-diphosphate</name>
        <dbReference type="ChEBI" id="CHEBI:58017"/>
        <note>ligand shared between dimeric partners</note>
    </ligand>
</feature>
<evidence type="ECO:0000256" key="2">
    <source>
        <dbReference type="ARBA" id="ARBA00011971"/>
    </source>
</evidence>